<reference evidence="1 2" key="1">
    <citation type="journal article" date="2016" name="Mol. Biol. Evol.">
        <title>Comparative Genomics of Early-Diverging Mushroom-Forming Fungi Provides Insights into the Origins of Lignocellulose Decay Capabilities.</title>
        <authorList>
            <person name="Nagy L.G."/>
            <person name="Riley R."/>
            <person name="Tritt A."/>
            <person name="Adam C."/>
            <person name="Daum C."/>
            <person name="Floudas D."/>
            <person name="Sun H."/>
            <person name="Yadav J.S."/>
            <person name="Pangilinan J."/>
            <person name="Larsson K.H."/>
            <person name="Matsuura K."/>
            <person name="Barry K."/>
            <person name="Labutti K."/>
            <person name="Kuo R."/>
            <person name="Ohm R.A."/>
            <person name="Bhattacharya S.S."/>
            <person name="Shirouzu T."/>
            <person name="Yoshinaga Y."/>
            <person name="Martin F.M."/>
            <person name="Grigoriev I.V."/>
            <person name="Hibbett D.S."/>
        </authorList>
    </citation>
    <scope>NUCLEOTIDE SEQUENCE [LARGE SCALE GENOMIC DNA]</scope>
    <source>
        <strain evidence="1 2">CBS 109695</strain>
    </source>
</reference>
<dbReference type="InterPro" id="IPR017853">
    <property type="entry name" value="GH"/>
</dbReference>
<dbReference type="STRING" id="436010.A0A166NZZ6"/>
<accession>A0A166NZZ6</accession>
<evidence type="ECO:0000313" key="2">
    <source>
        <dbReference type="Proteomes" id="UP000076532"/>
    </source>
</evidence>
<dbReference type="AlphaFoldDB" id="A0A166NZZ6"/>
<dbReference type="Proteomes" id="UP000076532">
    <property type="component" value="Unassembled WGS sequence"/>
</dbReference>
<dbReference type="GO" id="GO:0016787">
    <property type="term" value="F:hydrolase activity"/>
    <property type="evidence" value="ECO:0007669"/>
    <property type="project" value="UniProtKB-KW"/>
</dbReference>
<dbReference type="SUPFAM" id="SSF51445">
    <property type="entry name" value="(Trans)glycosidases"/>
    <property type="match status" value="1"/>
</dbReference>
<dbReference type="Gene3D" id="3.20.20.80">
    <property type="entry name" value="Glycosidases"/>
    <property type="match status" value="1"/>
</dbReference>
<name>A0A166NZZ6_9AGAM</name>
<organism evidence="1 2">
    <name type="scientific">Athelia psychrophila</name>
    <dbReference type="NCBI Taxonomy" id="1759441"/>
    <lineage>
        <taxon>Eukaryota</taxon>
        <taxon>Fungi</taxon>
        <taxon>Dikarya</taxon>
        <taxon>Basidiomycota</taxon>
        <taxon>Agaricomycotina</taxon>
        <taxon>Agaricomycetes</taxon>
        <taxon>Agaricomycetidae</taxon>
        <taxon>Atheliales</taxon>
        <taxon>Atheliaceae</taxon>
        <taxon>Athelia</taxon>
    </lineage>
</organism>
<evidence type="ECO:0000313" key="1">
    <source>
        <dbReference type="EMBL" id="KZP25555.1"/>
    </source>
</evidence>
<proteinExistence type="predicted"/>
<sequence>CDGLLTASSTTWANTALFQIAASGVSLDKLVIGKPATTADANNGYIDPATLATCVADAKAKGWDAGVMTWEFPDATPAWISTVRGTAFPE</sequence>
<protein>
    <submittedName>
        <fullName evidence="1">Glycoside hydrolase family 18 protein</fullName>
    </submittedName>
</protein>
<dbReference type="EMBL" id="KV417520">
    <property type="protein sequence ID" value="KZP25555.1"/>
    <property type="molecule type" value="Genomic_DNA"/>
</dbReference>
<gene>
    <name evidence="1" type="ORF">FIBSPDRAFT_733854</name>
</gene>
<keyword evidence="2" id="KW-1185">Reference proteome</keyword>
<dbReference type="OrthoDB" id="3231405at2759"/>
<keyword evidence="1" id="KW-0378">Hydrolase</keyword>
<feature type="non-terminal residue" evidence="1">
    <location>
        <position position="1"/>
    </location>
</feature>